<dbReference type="GO" id="GO:0051213">
    <property type="term" value="F:dioxygenase activity"/>
    <property type="evidence" value="ECO:0007669"/>
    <property type="project" value="UniProtKB-KW"/>
</dbReference>
<sequence>MSAIDFINDEAMLLDDRRYDDWAGLFTEDCRYWAPYDWYASEPRGSLNVIYDDLNRLQDRVSRLTGGDLHSQDPPSKTARILGHATRIKDAEWNPTGAFDEVWATSFRLSELRREQITEYSGRYTYWLRGSGDDWSIVAKKVQLLGAERPLSNLTFPL</sequence>
<evidence type="ECO:0000256" key="2">
    <source>
        <dbReference type="ARBA" id="ARBA00023002"/>
    </source>
</evidence>
<evidence type="ECO:0000313" key="4">
    <source>
        <dbReference type="Proteomes" id="UP001336020"/>
    </source>
</evidence>
<name>A0ABU7LFV1_9NOCA</name>
<reference evidence="3 4" key="1">
    <citation type="submission" date="2023-07" db="EMBL/GenBank/DDBJ databases">
        <authorList>
            <person name="Girao M."/>
            <person name="Carvalho M.F."/>
        </authorList>
    </citation>
    <scope>NUCLEOTIDE SEQUENCE [LARGE SCALE GENOMIC DNA]</scope>
    <source>
        <strain evidence="3 4">YIM65754</strain>
    </source>
</reference>
<dbReference type="Proteomes" id="UP001336020">
    <property type="component" value="Unassembled WGS sequence"/>
</dbReference>
<dbReference type="PANTHER" id="PTHR41534:SF1">
    <property type="entry name" value="BLR3401 PROTEIN"/>
    <property type="match status" value="1"/>
</dbReference>
<keyword evidence="4" id="KW-1185">Reference proteome</keyword>
<dbReference type="Pfam" id="PF00866">
    <property type="entry name" value="Ring_hydroxyl_B"/>
    <property type="match status" value="1"/>
</dbReference>
<protein>
    <submittedName>
        <fullName evidence="3">Aromatic-ring-hydroxylating dioxygenase subunit beta</fullName>
    </submittedName>
</protein>
<evidence type="ECO:0000256" key="1">
    <source>
        <dbReference type="ARBA" id="ARBA00009570"/>
    </source>
</evidence>
<dbReference type="SUPFAM" id="SSF54427">
    <property type="entry name" value="NTF2-like"/>
    <property type="match status" value="1"/>
</dbReference>
<dbReference type="InterPro" id="IPR000391">
    <property type="entry name" value="Rng_hydr_dOase-bsu"/>
</dbReference>
<dbReference type="EMBL" id="JAUTXY010000012">
    <property type="protein sequence ID" value="MEE2060413.1"/>
    <property type="molecule type" value="Genomic_DNA"/>
</dbReference>
<comment type="similarity">
    <text evidence="1">Belongs to the bacterial ring-hydroxylating dioxygenase beta subunit family.</text>
</comment>
<accession>A0ABU7LFV1</accession>
<keyword evidence="3" id="KW-0223">Dioxygenase</keyword>
<evidence type="ECO:0000313" key="3">
    <source>
        <dbReference type="EMBL" id="MEE2060413.1"/>
    </source>
</evidence>
<organism evidence="3 4">
    <name type="scientific">Rhodococcus artemisiae</name>
    <dbReference type="NCBI Taxonomy" id="714159"/>
    <lineage>
        <taxon>Bacteria</taxon>
        <taxon>Bacillati</taxon>
        <taxon>Actinomycetota</taxon>
        <taxon>Actinomycetes</taxon>
        <taxon>Mycobacteriales</taxon>
        <taxon>Nocardiaceae</taxon>
        <taxon>Rhodococcus</taxon>
    </lineage>
</organism>
<dbReference type="InterPro" id="IPR032710">
    <property type="entry name" value="NTF2-like_dom_sf"/>
</dbReference>
<dbReference type="PANTHER" id="PTHR41534">
    <property type="entry name" value="BLR3401 PROTEIN"/>
    <property type="match status" value="1"/>
</dbReference>
<comment type="caution">
    <text evidence="3">The sequence shown here is derived from an EMBL/GenBank/DDBJ whole genome shotgun (WGS) entry which is preliminary data.</text>
</comment>
<gene>
    <name evidence="3" type="ORF">Q7514_23095</name>
</gene>
<dbReference type="Gene3D" id="3.10.450.50">
    <property type="match status" value="1"/>
</dbReference>
<proteinExistence type="inferred from homology"/>
<keyword evidence="2" id="KW-0560">Oxidoreductase</keyword>
<dbReference type="RefSeq" id="WP_330135598.1">
    <property type="nucleotide sequence ID" value="NZ_JAUTXY010000012.1"/>
</dbReference>